<proteinExistence type="predicted"/>
<reference evidence="2 3" key="1">
    <citation type="submission" date="2023-01" db="EMBL/GenBank/DDBJ databases">
        <title>Novel species of the genus Asticcacaulis isolated from rivers.</title>
        <authorList>
            <person name="Lu H."/>
        </authorList>
    </citation>
    <scope>NUCLEOTIDE SEQUENCE [LARGE SCALE GENOMIC DNA]</scope>
    <source>
        <strain evidence="2 3">LKC15W</strain>
    </source>
</reference>
<evidence type="ECO:0000313" key="3">
    <source>
        <dbReference type="Proteomes" id="UP001218579"/>
    </source>
</evidence>
<feature type="transmembrane region" description="Helical" evidence="1">
    <location>
        <begin position="40"/>
        <end position="61"/>
    </location>
</feature>
<keyword evidence="1" id="KW-1133">Transmembrane helix</keyword>
<comment type="caution">
    <text evidence="2">The sequence shown here is derived from an EMBL/GenBank/DDBJ whole genome shotgun (WGS) entry which is preliminary data.</text>
</comment>
<feature type="transmembrane region" description="Helical" evidence="1">
    <location>
        <begin position="9"/>
        <end position="28"/>
    </location>
</feature>
<organism evidence="2 3">
    <name type="scientific">Asticcacaulis machinosus</name>
    <dbReference type="NCBI Taxonomy" id="2984211"/>
    <lineage>
        <taxon>Bacteria</taxon>
        <taxon>Pseudomonadati</taxon>
        <taxon>Pseudomonadota</taxon>
        <taxon>Alphaproteobacteria</taxon>
        <taxon>Caulobacterales</taxon>
        <taxon>Caulobacteraceae</taxon>
        <taxon>Asticcacaulis</taxon>
    </lineage>
</organism>
<dbReference type="EMBL" id="JAQQKV010000001">
    <property type="protein sequence ID" value="MDC7676018.1"/>
    <property type="molecule type" value="Genomic_DNA"/>
</dbReference>
<evidence type="ECO:0000256" key="1">
    <source>
        <dbReference type="SAM" id="Phobius"/>
    </source>
</evidence>
<keyword evidence="1" id="KW-0812">Transmembrane</keyword>
<keyword evidence="3" id="KW-1185">Reference proteome</keyword>
<dbReference type="RefSeq" id="WP_272744330.1">
    <property type="nucleotide sequence ID" value="NZ_JAQQKV010000001.1"/>
</dbReference>
<gene>
    <name evidence="2" type="ORF">PQU98_07750</name>
</gene>
<keyword evidence="1" id="KW-0472">Membrane</keyword>
<accession>A0ABT5HIF6</accession>
<name>A0ABT5HIF6_9CAUL</name>
<sequence length="91" mass="10954">MGALGWSKWWLITYSTIALVRISVEFAFSGFNLEGLTINWQAFMAIYFAGFAVIWLIDGIWRLLRHFSYRRLLNKRDIQTESFKRWKDEER</sequence>
<protein>
    <submittedName>
        <fullName evidence="2">Uncharacterized protein</fullName>
    </submittedName>
</protein>
<evidence type="ECO:0000313" key="2">
    <source>
        <dbReference type="EMBL" id="MDC7676018.1"/>
    </source>
</evidence>
<dbReference type="Proteomes" id="UP001218579">
    <property type="component" value="Unassembled WGS sequence"/>
</dbReference>